<dbReference type="SUPFAM" id="SSF55129">
    <property type="entry name" value="Ribosomal protein L30p/L7e"/>
    <property type="match status" value="1"/>
</dbReference>
<keyword evidence="9" id="KW-1185">Reference proteome</keyword>
<accession>A0A9X1UTQ9</accession>
<evidence type="ECO:0000256" key="1">
    <source>
        <dbReference type="ARBA" id="ARBA00007594"/>
    </source>
</evidence>
<dbReference type="PANTHER" id="PTHR15892:SF2">
    <property type="entry name" value="LARGE RIBOSOMAL SUBUNIT PROTEIN UL30M"/>
    <property type="match status" value="1"/>
</dbReference>
<proteinExistence type="inferred from homology"/>
<comment type="caution">
    <text evidence="8">The sequence shown here is derived from an EMBL/GenBank/DDBJ whole genome shotgun (WGS) entry which is preliminary data.</text>
</comment>
<dbReference type="PANTHER" id="PTHR15892">
    <property type="entry name" value="MITOCHONDRIAL RIBOSOMAL PROTEIN L30"/>
    <property type="match status" value="1"/>
</dbReference>
<dbReference type="PIRSF" id="PIRSF002211">
    <property type="entry name" value="Ribosomal_L30_bac-type"/>
    <property type="match status" value="1"/>
</dbReference>
<evidence type="ECO:0000256" key="4">
    <source>
        <dbReference type="ARBA" id="ARBA00023274"/>
    </source>
</evidence>
<dbReference type="InterPro" id="IPR016082">
    <property type="entry name" value="Ribosomal_uL30_ferredoxin-like"/>
</dbReference>
<protein>
    <recommendedName>
        <fullName evidence="5">Large ribosomal subunit protein uL30</fullName>
    </recommendedName>
</protein>
<evidence type="ECO:0000313" key="9">
    <source>
        <dbReference type="Proteomes" id="UP001139344"/>
    </source>
</evidence>
<evidence type="ECO:0000256" key="6">
    <source>
        <dbReference type="RuleBase" id="RU003734"/>
    </source>
</evidence>
<dbReference type="RefSeq" id="WP_240095286.1">
    <property type="nucleotide sequence ID" value="NZ_JAJSON010000004.1"/>
</dbReference>
<dbReference type="PROSITE" id="PS00634">
    <property type="entry name" value="RIBOSOMAL_L30"/>
    <property type="match status" value="1"/>
</dbReference>
<dbReference type="InterPro" id="IPR018038">
    <property type="entry name" value="Ribosomal_uL30_CS"/>
</dbReference>
<evidence type="ECO:0000256" key="2">
    <source>
        <dbReference type="ARBA" id="ARBA00011838"/>
    </source>
</evidence>
<evidence type="ECO:0000259" key="7">
    <source>
        <dbReference type="Pfam" id="PF00327"/>
    </source>
</evidence>
<dbReference type="InterPro" id="IPR036919">
    <property type="entry name" value="Ribo_uL30_ferredoxin-like_sf"/>
</dbReference>
<dbReference type="HAMAP" id="MF_01371_B">
    <property type="entry name" value="Ribosomal_uL30_B"/>
    <property type="match status" value="1"/>
</dbReference>
<dbReference type="CDD" id="cd01658">
    <property type="entry name" value="Ribosomal_L30"/>
    <property type="match status" value="1"/>
</dbReference>
<dbReference type="GO" id="GO:0022625">
    <property type="term" value="C:cytosolic large ribosomal subunit"/>
    <property type="evidence" value="ECO:0007669"/>
    <property type="project" value="TreeGrafter"/>
</dbReference>
<comment type="subunit">
    <text evidence="2 5">Part of the 50S ribosomal subunit.</text>
</comment>
<dbReference type="Pfam" id="PF00327">
    <property type="entry name" value="Ribosomal_L30"/>
    <property type="match status" value="1"/>
</dbReference>
<name>A0A9X1UTQ9_9FLAO</name>
<dbReference type="InterPro" id="IPR005996">
    <property type="entry name" value="Ribosomal_uL30_bac-type"/>
</dbReference>
<keyword evidence="4 5" id="KW-0687">Ribonucleoprotein</keyword>
<feature type="domain" description="Large ribosomal subunit protein uL30-like ferredoxin-like fold" evidence="7">
    <location>
        <begin position="4"/>
        <end position="54"/>
    </location>
</feature>
<keyword evidence="3 5" id="KW-0689">Ribosomal protein</keyword>
<dbReference type="FunFam" id="3.30.1390.20:FF:000001">
    <property type="entry name" value="50S ribosomal protein L30"/>
    <property type="match status" value="1"/>
</dbReference>
<dbReference type="Gene3D" id="3.30.1390.20">
    <property type="entry name" value="Ribosomal protein L30, ferredoxin-like fold domain"/>
    <property type="match status" value="1"/>
</dbReference>
<reference evidence="8" key="1">
    <citation type="submission" date="2021-12" db="EMBL/GenBank/DDBJ databases">
        <title>Description of Gramella crocea sp. nov., a new bacterium isolated from activated sludge.</title>
        <authorList>
            <person name="Zhang X."/>
        </authorList>
    </citation>
    <scope>NUCLEOTIDE SEQUENCE</scope>
    <source>
        <strain evidence="8">YB25</strain>
    </source>
</reference>
<gene>
    <name evidence="5 8" type="primary">rpmD</name>
    <name evidence="8" type="ORF">LU635_00825</name>
</gene>
<dbReference type="GO" id="GO:0003735">
    <property type="term" value="F:structural constituent of ribosome"/>
    <property type="evidence" value="ECO:0007669"/>
    <property type="project" value="InterPro"/>
</dbReference>
<dbReference type="AlphaFoldDB" id="A0A9X1UTQ9"/>
<evidence type="ECO:0000313" key="8">
    <source>
        <dbReference type="EMBL" id="MCG9970162.1"/>
    </source>
</evidence>
<dbReference type="Proteomes" id="UP001139344">
    <property type="component" value="Unassembled WGS sequence"/>
</dbReference>
<dbReference type="EMBL" id="JAJSON010000004">
    <property type="protein sequence ID" value="MCG9970162.1"/>
    <property type="molecule type" value="Genomic_DNA"/>
</dbReference>
<evidence type="ECO:0000256" key="5">
    <source>
        <dbReference type="HAMAP-Rule" id="MF_01371"/>
    </source>
</evidence>
<dbReference type="GO" id="GO:0006412">
    <property type="term" value="P:translation"/>
    <property type="evidence" value="ECO:0007669"/>
    <property type="project" value="UniProtKB-UniRule"/>
</dbReference>
<sequence length="60" mass="6739">MGKIKVTKVKSAINRTQNQKRILESLGLKRIGQTVEHDDTPNILGMVNKVNHLVSVEETK</sequence>
<organism evidence="8 9">
    <name type="scientific">Christiangramia crocea</name>
    <dbReference type="NCBI Taxonomy" id="2904124"/>
    <lineage>
        <taxon>Bacteria</taxon>
        <taxon>Pseudomonadati</taxon>
        <taxon>Bacteroidota</taxon>
        <taxon>Flavobacteriia</taxon>
        <taxon>Flavobacteriales</taxon>
        <taxon>Flavobacteriaceae</taxon>
        <taxon>Christiangramia</taxon>
    </lineage>
</organism>
<comment type="similarity">
    <text evidence="1 5 6">Belongs to the universal ribosomal protein uL30 family.</text>
</comment>
<dbReference type="NCBIfam" id="TIGR01308">
    <property type="entry name" value="rpmD_bact"/>
    <property type="match status" value="1"/>
</dbReference>
<evidence type="ECO:0000256" key="3">
    <source>
        <dbReference type="ARBA" id="ARBA00022980"/>
    </source>
</evidence>